<dbReference type="Pfam" id="PF01863">
    <property type="entry name" value="YgjP-like"/>
    <property type="match status" value="1"/>
</dbReference>
<proteinExistence type="predicted"/>
<dbReference type="Gene3D" id="3.30.2010.10">
    <property type="entry name" value="Metalloproteases ('zincins'), catalytic domain"/>
    <property type="match status" value="1"/>
</dbReference>
<dbReference type="PANTHER" id="PTHR30399:SF1">
    <property type="entry name" value="UTP PYROPHOSPHATASE"/>
    <property type="match status" value="1"/>
</dbReference>
<dbReference type="InterPro" id="IPR002725">
    <property type="entry name" value="YgjP-like_metallopeptidase"/>
</dbReference>
<dbReference type="OrthoDB" id="9811177at2"/>
<gene>
    <name evidence="2" type="ORF">D3875_09780</name>
</gene>
<protein>
    <submittedName>
        <fullName evidence="2">M48 family peptidase</fullName>
    </submittedName>
</protein>
<dbReference type="Proteomes" id="UP000286287">
    <property type="component" value="Unassembled WGS sequence"/>
</dbReference>
<evidence type="ECO:0000313" key="2">
    <source>
        <dbReference type="EMBL" id="RJF73648.1"/>
    </source>
</evidence>
<sequence length="221" mass="25095">MTVGRVEVALKRSASRRTLGLQVRDGVASAHAPPQMSRELIVRFLESKRDWLEKHVRQQQAQQPHVREWQDGDLVPFLGETLTLRLVAATRVEQRGNELFVPVTDTASQLKKWTRKAALQPFTELVQEYATGLGVSGRLGRVAVSDTRTRWGSCTAHGDIRLHWALSRAPLEVLHYVALHEAAHLLELNHSPRYWAHVKRLMPGHAAQRRWLKENGHTLLG</sequence>
<dbReference type="InterPro" id="IPR053136">
    <property type="entry name" value="UTP_pyrophosphatase-like"/>
</dbReference>
<evidence type="ECO:0000313" key="3">
    <source>
        <dbReference type="Proteomes" id="UP000286287"/>
    </source>
</evidence>
<accession>A0A418VBX4</accession>
<name>A0A418VBX4_9DEIO</name>
<organism evidence="2 3">
    <name type="scientific">Deinococcus cavernae</name>
    <dbReference type="NCBI Taxonomy" id="2320857"/>
    <lineage>
        <taxon>Bacteria</taxon>
        <taxon>Thermotogati</taxon>
        <taxon>Deinococcota</taxon>
        <taxon>Deinococci</taxon>
        <taxon>Deinococcales</taxon>
        <taxon>Deinococcaceae</taxon>
        <taxon>Deinococcus</taxon>
    </lineage>
</organism>
<dbReference type="PANTHER" id="PTHR30399">
    <property type="entry name" value="UNCHARACTERIZED PROTEIN YGJP"/>
    <property type="match status" value="1"/>
</dbReference>
<keyword evidence="3" id="KW-1185">Reference proteome</keyword>
<dbReference type="CDD" id="cd07344">
    <property type="entry name" value="M48_yhfN_like"/>
    <property type="match status" value="1"/>
</dbReference>
<comment type="caution">
    <text evidence="2">The sequence shown here is derived from an EMBL/GenBank/DDBJ whole genome shotgun (WGS) entry which is preliminary data.</text>
</comment>
<reference evidence="2 3" key="1">
    <citation type="submission" date="2018-09" db="EMBL/GenBank/DDBJ databases">
        <authorList>
            <person name="Zhu H."/>
        </authorList>
    </citation>
    <scope>NUCLEOTIDE SEQUENCE [LARGE SCALE GENOMIC DNA]</scope>
    <source>
        <strain evidence="2 3">K2S05-167</strain>
    </source>
</reference>
<feature type="domain" description="YgjP-like metallopeptidase" evidence="1">
    <location>
        <begin position="17"/>
        <end position="215"/>
    </location>
</feature>
<evidence type="ECO:0000259" key="1">
    <source>
        <dbReference type="Pfam" id="PF01863"/>
    </source>
</evidence>
<dbReference type="AlphaFoldDB" id="A0A418VBX4"/>
<dbReference type="EMBL" id="QYUJ01000014">
    <property type="protein sequence ID" value="RJF73648.1"/>
    <property type="molecule type" value="Genomic_DNA"/>
</dbReference>